<reference evidence="2 3" key="1">
    <citation type="submission" date="2015-12" db="EMBL/GenBank/DDBJ databases">
        <title>Nitrous oxide reduction kinetics distinguish bacteria harboring typical versus atypical NosZ.</title>
        <authorList>
            <person name="Yoon S."/>
            <person name="Nissen S."/>
            <person name="Park D."/>
            <person name="Sanford R.A."/>
            <person name="Loeffler F.E."/>
        </authorList>
    </citation>
    <scope>NUCLEOTIDE SEQUENCE [LARGE SCALE GENOMIC DNA]</scope>
    <source>
        <strain evidence="2 3">ATCC BAA-841</strain>
    </source>
</reference>
<dbReference type="InterPro" id="IPR001279">
    <property type="entry name" value="Metallo-B-lactamas"/>
</dbReference>
<comment type="caution">
    <text evidence="2">The sequence shown here is derived from an EMBL/GenBank/DDBJ whole genome shotgun (WGS) entry which is preliminary data.</text>
</comment>
<dbReference type="EMBL" id="LODL01000013">
    <property type="protein sequence ID" value="KXB31449.1"/>
    <property type="molecule type" value="Genomic_DNA"/>
</dbReference>
<dbReference type="Proteomes" id="UP000070186">
    <property type="component" value="Unassembled WGS sequence"/>
</dbReference>
<dbReference type="PRINTS" id="PR00388">
    <property type="entry name" value="PDIESTERASE2"/>
</dbReference>
<dbReference type="GO" id="GO:1902660">
    <property type="term" value="P:negative regulation of glucose mediated signaling pathway"/>
    <property type="evidence" value="ECO:0007669"/>
    <property type="project" value="TreeGrafter"/>
</dbReference>
<dbReference type="Gene3D" id="3.60.15.10">
    <property type="entry name" value="Ribonuclease Z/Hydroxyacylglutathione hydrolase-like"/>
    <property type="match status" value="1"/>
</dbReference>
<dbReference type="RefSeq" id="WP_066882114.1">
    <property type="nucleotide sequence ID" value="NZ_LODL01000013.1"/>
</dbReference>
<evidence type="ECO:0000313" key="2">
    <source>
        <dbReference type="EMBL" id="KXB31449.1"/>
    </source>
</evidence>
<dbReference type="GO" id="GO:0047555">
    <property type="term" value="F:3',5'-cyclic-GMP phosphodiesterase activity"/>
    <property type="evidence" value="ECO:0007669"/>
    <property type="project" value="TreeGrafter"/>
</dbReference>
<dbReference type="PANTHER" id="PTHR28283:SF1">
    <property type="entry name" value="3',5'-CYCLIC-NUCLEOTIDE PHOSPHODIESTERASE 1"/>
    <property type="match status" value="1"/>
</dbReference>
<dbReference type="PANTHER" id="PTHR28283">
    <property type="entry name" value="3',5'-CYCLIC-NUCLEOTIDE PHOSPHODIESTERASE 1"/>
    <property type="match status" value="1"/>
</dbReference>
<dbReference type="GO" id="GO:0004115">
    <property type="term" value="F:3',5'-cyclic-AMP phosphodiesterase activity"/>
    <property type="evidence" value="ECO:0007669"/>
    <property type="project" value="InterPro"/>
</dbReference>
<dbReference type="SUPFAM" id="SSF56281">
    <property type="entry name" value="Metallo-hydrolase/oxidoreductase"/>
    <property type="match status" value="1"/>
</dbReference>
<dbReference type="STRING" id="281362.AT959_07245"/>
<protein>
    <submittedName>
        <fullName evidence="2">3',5'-cyclic-nucleotide phosphodiesterase</fullName>
    </submittedName>
</protein>
<organism evidence="2 3">
    <name type="scientific">Dechloromonas denitrificans</name>
    <dbReference type="NCBI Taxonomy" id="281362"/>
    <lineage>
        <taxon>Bacteria</taxon>
        <taxon>Pseudomonadati</taxon>
        <taxon>Pseudomonadota</taxon>
        <taxon>Betaproteobacteria</taxon>
        <taxon>Rhodocyclales</taxon>
        <taxon>Azonexaceae</taxon>
        <taxon>Dechloromonas</taxon>
    </lineage>
</organism>
<gene>
    <name evidence="2" type="ORF">AT959_07245</name>
</gene>
<evidence type="ECO:0000313" key="3">
    <source>
        <dbReference type="Proteomes" id="UP000070186"/>
    </source>
</evidence>
<sequence>MKLRVLGCSGGIGGRHLRTTSFLVDHDILIDAGTGVADLSIAELAAIDHVFLTHAHLDHIASLPLMVDTVADRRRQPLTVYGTAAVLASLQRHIFNWSIWPDFTEIPDREQPLMRYQPLAVQQTVDLDGRRITALPADHTVPAAGYCLDSGAGSLVFSGDTGPCADFWAAVNGIPNLRHLIIECAFSNGEAALATASKHFYPHLLAAELQKLLWPCEIHVTHLKPGKIELTMEEIESSLGDFKPHMLQNNQILDF</sequence>
<dbReference type="CDD" id="cd07735">
    <property type="entry name" value="class_II_PDE_MBL-fold"/>
    <property type="match status" value="1"/>
</dbReference>
<proteinExistence type="predicted"/>
<evidence type="ECO:0000259" key="1">
    <source>
        <dbReference type="SMART" id="SM00849"/>
    </source>
</evidence>
<dbReference type="SMART" id="SM00849">
    <property type="entry name" value="Lactamase_B"/>
    <property type="match status" value="1"/>
</dbReference>
<dbReference type="GO" id="GO:0006198">
    <property type="term" value="P:cAMP catabolic process"/>
    <property type="evidence" value="ECO:0007669"/>
    <property type="project" value="InterPro"/>
</dbReference>
<dbReference type="InterPro" id="IPR036866">
    <property type="entry name" value="RibonucZ/Hydroxyglut_hydro"/>
</dbReference>
<keyword evidence="3" id="KW-1185">Reference proteome</keyword>
<dbReference type="Pfam" id="PF12706">
    <property type="entry name" value="Lactamase_B_2"/>
    <property type="match status" value="1"/>
</dbReference>
<name>A0A133XKI1_9RHOO</name>
<feature type="domain" description="Metallo-beta-lactamase" evidence="1">
    <location>
        <begin position="18"/>
        <end position="222"/>
    </location>
</feature>
<dbReference type="AlphaFoldDB" id="A0A133XKI1"/>
<accession>A0A133XKI1</accession>
<dbReference type="InterPro" id="IPR000396">
    <property type="entry name" value="Pdiesterase2"/>
</dbReference>